<dbReference type="Proteomes" id="UP001249851">
    <property type="component" value="Unassembled WGS sequence"/>
</dbReference>
<name>A0AAD9QJN8_ACRCE</name>
<feature type="non-terminal residue" evidence="1">
    <location>
        <position position="425"/>
    </location>
</feature>
<dbReference type="EMBL" id="JARQWQ010000028">
    <property type="protein sequence ID" value="KAK2562507.1"/>
    <property type="molecule type" value="Genomic_DNA"/>
</dbReference>
<reference evidence="1" key="1">
    <citation type="journal article" date="2023" name="G3 (Bethesda)">
        <title>Whole genome assembly and annotation of the endangered Caribbean coral Acropora cervicornis.</title>
        <authorList>
            <person name="Selwyn J.D."/>
            <person name="Vollmer S.V."/>
        </authorList>
    </citation>
    <scope>NUCLEOTIDE SEQUENCE</scope>
    <source>
        <strain evidence="1">K2</strain>
    </source>
</reference>
<protein>
    <submittedName>
        <fullName evidence="1">Uncharacterized protein</fullName>
    </submittedName>
</protein>
<evidence type="ECO:0000313" key="2">
    <source>
        <dbReference type="Proteomes" id="UP001249851"/>
    </source>
</evidence>
<dbReference type="PANTHER" id="PTHR47331">
    <property type="entry name" value="PHD-TYPE DOMAIN-CONTAINING PROTEIN"/>
    <property type="match status" value="1"/>
</dbReference>
<dbReference type="AlphaFoldDB" id="A0AAD9QJN8"/>
<proteinExistence type="predicted"/>
<keyword evidence="2" id="KW-1185">Reference proteome</keyword>
<dbReference type="PANTHER" id="PTHR47331:SF5">
    <property type="entry name" value="RIBONUCLEASE H"/>
    <property type="match status" value="1"/>
</dbReference>
<evidence type="ECO:0000313" key="1">
    <source>
        <dbReference type="EMBL" id="KAK2562507.1"/>
    </source>
</evidence>
<sequence>MVPVLLFHQDDPVKAVKVYVLLDNVSDMTFITTQVQRELGVVGIETCLDLSTILGSERLTVKKVDGLVVQRLDKHAQVQLPKAHIKETIPSRRDQIPRPEIVKNWPRLKRIQERIPPYEMRSCNCPREIKPTEVIRGKSEEPYAVCTLLGWSGIEPVMTSRAPLDECISDSTCHRILTKEGVHRREGGHYELPLPLKNGRINLPNNKNAALHRLTQLKRRFQSTNGQKYYTDYVEFMNKLVKNGYAEMKETLWLTSNGDDHKLQQDDPEVKSIAMANRGNVVNVRYNSEVSNLADRVEHFSDWYRAKQAVALCLQYIRYLRDCVHNIQSHDREAQELEVRNLESAESEIICAVQSRYFKEEMLTLKKMKQENPDPNSRVLAKQKKANLKTCSSLYKLDPFLDSNGILCVCGCLRRASFSDEIKFP</sequence>
<gene>
    <name evidence="1" type="ORF">P5673_014173</name>
</gene>
<reference evidence="1" key="2">
    <citation type="journal article" date="2023" name="Science">
        <title>Genomic signatures of disease resistance in endangered staghorn corals.</title>
        <authorList>
            <person name="Vollmer S.V."/>
            <person name="Selwyn J.D."/>
            <person name="Despard B.A."/>
            <person name="Roesel C.L."/>
        </authorList>
    </citation>
    <scope>NUCLEOTIDE SEQUENCE</scope>
    <source>
        <strain evidence="1">K2</strain>
    </source>
</reference>
<comment type="caution">
    <text evidence="1">The sequence shown here is derived from an EMBL/GenBank/DDBJ whole genome shotgun (WGS) entry which is preliminary data.</text>
</comment>
<organism evidence="1 2">
    <name type="scientific">Acropora cervicornis</name>
    <name type="common">Staghorn coral</name>
    <dbReference type="NCBI Taxonomy" id="6130"/>
    <lineage>
        <taxon>Eukaryota</taxon>
        <taxon>Metazoa</taxon>
        <taxon>Cnidaria</taxon>
        <taxon>Anthozoa</taxon>
        <taxon>Hexacorallia</taxon>
        <taxon>Scleractinia</taxon>
        <taxon>Astrocoeniina</taxon>
        <taxon>Acroporidae</taxon>
        <taxon>Acropora</taxon>
    </lineage>
</organism>
<accession>A0AAD9QJN8</accession>